<dbReference type="AlphaFoldDB" id="A0A8K0TRF1"/>
<protein>
    <submittedName>
        <fullName evidence="1">Ornithine cyclodeaminase</fullName>
    </submittedName>
</protein>
<dbReference type="Pfam" id="PF02423">
    <property type="entry name" value="OCD_Mu_crystall"/>
    <property type="match status" value="1"/>
</dbReference>
<dbReference type="SUPFAM" id="SSF51735">
    <property type="entry name" value="NAD(P)-binding Rossmann-fold domains"/>
    <property type="match status" value="1"/>
</dbReference>
<dbReference type="OrthoDB" id="41492at2759"/>
<dbReference type="GO" id="GO:0005737">
    <property type="term" value="C:cytoplasm"/>
    <property type="evidence" value="ECO:0007669"/>
    <property type="project" value="TreeGrafter"/>
</dbReference>
<dbReference type="PANTHER" id="PTHR13812:SF23">
    <property type="entry name" value="PRNX PROTEIN"/>
    <property type="match status" value="1"/>
</dbReference>
<accession>A0A8K0TRF1</accession>
<evidence type="ECO:0000313" key="2">
    <source>
        <dbReference type="Proteomes" id="UP000813385"/>
    </source>
</evidence>
<dbReference type="InterPro" id="IPR003462">
    <property type="entry name" value="ODC_Mu_crystall"/>
</dbReference>
<dbReference type="InterPro" id="IPR023401">
    <property type="entry name" value="ODC_N"/>
</dbReference>
<comment type="caution">
    <text evidence="1">The sequence shown here is derived from an EMBL/GenBank/DDBJ whole genome shotgun (WGS) entry which is preliminary data.</text>
</comment>
<dbReference type="PANTHER" id="PTHR13812">
    <property type="entry name" value="KETIMINE REDUCTASE MU-CRYSTALLIN"/>
    <property type="match status" value="1"/>
</dbReference>
<keyword evidence="2" id="KW-1185">Reference proteome</keyword>
<name>A0A8K0TRF1_9PEZI</name>
<organism evidence="1 2">
    <name type="scientific">Plectosphaerella cucumerina</name>
    <dbReference type="NCBI Taxonomy" id="40658"/>
    <lineage>
        <taxon>Eukaryota</taxon>
        <taxon>Fungi</taxon>
        <taxon>Dikarya</taxon>
        <taxon>Ascomycota</taxon>
        <taxon>Pezizomycotina</taxon>
        <taxon>Sordariomycetes</taxon>
        <taxon>Hypocreomycetidae</taxon>
        <taxon>Glomerellales</taxon>
        <taxon>Plectosphaerellaceae</taxon>
        <taxon>Plectosphaerella</taxon>
    </lineage>
</organism>
<evidence type="ECO:0000313" key="1">
    <source>
        <dbReference type="EMBL" id="KAH7374939.1"/>
    </source>
</evidence>
<dbReference type="Gene3D" id="3.30.1780.10">
    <property type="entry name" value="ornithine cyclodeaminase, domain 1"/>
    <property type="match status" value="1"/>
</dbReference>
<dbReference type="InterPro" id="IPR036291">
    <property type="entry name" value="NAD(P)-bd_dom_sf"/>
</dbReference>
<reference evidence="1" key="1">
    <citation type="journal article" date="2021" name="Nat. Commun.">
        <title>Genetic determinants of endophytism in the Arabidopsis root mycobiome.</title>
        <authorList>
            <person name="Mesny F."/>
            <person name="Miyauchi S."/>
            <person name="Thiergart T."/>
            <person name="Pickel B."/>
            <person name="Atanasova L."/>
            <person name="Karlsson M."/>
            <person name="Huettel B."/>
            <person name="Barry K.W."/>
            <person name="Haridas S."/>
            <person name="Chen C."/>
            <person name="Bauer D."/>
            <person name="Andreopoulos W."/>
            <person name="Pangilinan J."/>
            <person name="LaButti K."/>
            <person name="Riley R."/>
            <person name="Lipzen A."/>
            <person name="Clum A."/>
            <person name="Drula E."/>
            <person name="Henrissat B."/>
            <person name="Kohler A."/>
            <person name="Grigoriev I.V."/>
            <person name="Martin F.M."/>
            <person name="Hacquard S."/>
        </authorList>
    </citation>
    <scope>NUCLEOTIDE SEQUENCE</scope>
    <source>
        <strain evidence="1">MPI-CAGE-AT-0016</strain>
    </source>
</reference>
<dbReference type="Gene3D" id="3.40.50.720">
    <property type="entry name" value="NAD(P)-binding Rossmann-like Domain"/>
    <property type="match status" value="1"/>
</dbReference>
<sequence>MLILKNSDVEALLNNLSTKDCLALLEQLHNTLRECTTSRHVADSAIHQPAREVISTKDGNTTLFMPCSVTSSTAIKIVTVSSGGLKGCINMFSPDGKLLGLLNAEQITAFRTTLAVMIPYLRFPRQKSNIVVFGAGKQAEWHVRLALLLGEDVKRITVVNRSSPRGIEALFETLKKDHQNVRFDVLLKSADDYDAQLRSRLEESDVIFCCTPATTPHFPHAYLGVKPRFISLIGSYKPSMREIDSETLLSGGTIFVDSKEDCLIEAGELIEAKVSEDQLVEIGDLEGFEKALASKGSESTHVFKCVGFAIMDLLVARELLSLAKEKGVGLDIGDI</sequence>
<dbReference type="EMBL" id="JAGPXD010000001">
    <property type="protein sequence ID" value="KAH7374939.1"/>
    <property type="molecule type" value="Genomic_DNA"/>
</dbReference>
<proteinExistence type="predicted"/>
<dbReference type="Proteomes" id="UP000813385">
    <property type="component" value="Unassembled WGS sequence"/>
</dbReference>
<gene>
    <name evidence="1" type="ORF">B0T11DRAFT_4423</name>
</gene>